<protein>
    <recommendedName>
        <fullName evidence="4">Conjugal transfer protein TrbH</fullName>
    </recommendedName>
</protein>
<reference evidence="2 3" key="1">
    <citation type="submission" date="2016-10" db="EMBL/GenBank/DDBJ databases">
        <authorList>
            <person name="de Groot N.N."/>
        </authorList>
    </citation>
    <scope>NUCLEOTIDE SEQUENCE [LARGE SCALE GENOMIC DNA]</scope>
    <source>
        <strain evidence="2 3">DSM 12130</strain>
    </source>
</reference>
<evidence type="ECO:0000313" key="2">
    <source>
        <dbReference type="EMBL" id="SDP35909.1"/>
    </source>
</evidence>
<accession>A0A1H0S2U3</accession>
<evidence type="ECO:0000313" key="3">
    <source>
        <dbReference type="Proteomes" id="UP000199073"/>
    </source>
</evidence>
<evidence type="ECO:0000256" key="1">
    <source>
        <dbReference type="SAM" id="SignalP"/>
    </source>
</evidence>
<evidence type="ECO:0008006" key="4">
    <source>
        <dbReference type="Google" id="ProtNLM"/>
    </source>
</evidence>
<sequence length="141" mass="15776">MKIHVLFLLLVSLLSSCAQQSNRSYTTLLPGAESQTITDFITERLMAEYPRPSEQSLLFFASGNKPFDKALEDSARTAGFRVETMPSDETITVQYVIDDVKGTNASYISLKTDKGLNISRTFDNTTYALNSTFLQQDTKNE</sequence>
<dbReference type="AlphaFoldDB" id="A0A1H0S2U3"/>
<name>A0A1H0S2U3_9BACT</name>
<dbReference type="Proteomes" id="UP000199073">
    <property type="component" value="Unassembled WGS sequence"/>
</dbReference>
<gene>
    <name evidence="2" type="ORF">SAMN05660330_02502</name>
</gene>
<dbReference type="EMBL" id="FNJI01000017">
    <property type="protein sequence ID" value="SDP35909.1"/>
    <property type="molecule type" value="Genomic_DNA"/>
</dbReference>
<keyword evidence="3" id="KW-1185">Reference proteome</keyword>
<feature type="signal peptide" evidence="1">
    <location>
        <begin position="1"/>
        <end position="20"/>
    </location>
</feature>
<keyword evidence="1" id="KW-0732">Signal</keyword>
<proteinExistence type="predicted"/>
<dbReference type="PROSITE" id="PS51257">
    <property type="entry name" value="PROKAR_LIPOPROTEIN"/>
    <property type="match status" value="1"/>
</dbReference>
<dbReference type="STRING" id="91360.SAMN05660330_02502"/>
<feature type="chain" id="PRO_5011615604" description="Conjugal transfer protein TrbH" evidence="1">
    <location>
        <begin position="21"/>
        <end position="141"/>
    </location>
</feature>
<dbReference type="OrthoDB" id="5436101at2"/>
<organism evidence="2 3">
    <name type="scientific">Desulforhopalus singaporensis</name>
    <dbReference type="NCBI Taxonomy" id="91360"/>
    <lineage>
        <taxon>Bacteria</taxon>
        <taxon>Pseudomonadati</taxon>
        <taxon>Thermodesulfobacteriota</taxon>
        <taxon>Desulfobulbia</taxon>
        <taxon>Desulfobulbales</taxon>
        <taxon>Desulfocapsaceae</taxon>
        <taxon>Desulforhopalus</taxon>
    </lineage>
</organism>
<dbReference type="RefSeq" id="WP_092223316.1">
    <property type="nucleotide sequence ID" value="NZ_FNJI01000017.1"/>
</dbReference>